<dbReference type="GO" id="GO:0005576">
    <property type="term" value="C:extracellular region"/>
    <property type="evidence" value="ECO:0007669"/>
    <property type="project" value="InterPro"/>
</dbReference>
<name>A0A8J2RS22_9CRUS</name>
<feature type="domain" description="SCP" evidence="2">
    <location>
        <begin position="398"/>
        <end position="566"/>
    </location>
</feature>
<keyword evidence="4" id="KW-1185">Reference proteome</keyword>
<dbReference type="PRINTS" id="PR00838">
    <property type="entry name" value="V5ALLERGEN"/>
</dbReference>
<protein>
    <recommendedName>
        <fullName evidence="2">SCP domain-containing protein</fullName>
    </recommendedName>
</protein>
<dbReference type="AlphaFoldDB" id="A0A8J2RS22"/>
<feature type="domain" description="SCP" evidence="2">
    <location>
        <begin position="154"/>
        <end position="322"/>
    </location>
</feature>
<evidence type="ECO:0000313" key="3">
    <source>
        <dbReference type="EMBL" id="CAH0103826.1"/>
    </source>
</evidence>
<dbReference type="InterPro" id="IPR002413">
    <property type="entry name" value="V5_allergen-like"/>
</dbReference>
<comment type="caution">
    <text evidence="3">The sequence shown here is derived from an EMBL/GenBank/DDBJ whole genome shotgun (WGS) entry which is preliminary data.</text>
</comment>
<evidence type="ECO:0000259" key="2">
    <source>
        <dbReference type="SMART" id="SM00198"/>
    </source>
</evidence>
<dbReference type="EMBL" id="CAKKLH010000115">
    <property type="protein sequence ID" value="CAH0103826.1"/>
    <property type="molecule type" value="Genomic_DNA"/>
</dbReference>
<reference evidence="3" key="1">
    <citation type="submission" date="2021-11" db="EMBL/GenBank/DDBJ databases">
        <authorList>
            <person name="Schell T."/>
        </authorList>
    </citation>
    <scope>NUCLEOTIDE SEQUENCE</scope>
    <source>
        <strain evidence="3">M5</strain>
    </source>
</reference>
<proteinExistence type="predicted"/>
<gene>
    <name evidence="3" type="ORF">DGAL_LOCUS6500</name>
</gene>
<feature type="region of interest" description="Disordered" evidence="1">
    <location>
        <begin position="647"/>
        <end position="671"/>
    </location>
</feature>
<dbReference type="Proteomes" id="UP000789390">
    <property type="component" value="Unassembled WGS sequence"/>
</dbReference>
<dbReference type="InterPro" id="IPR018244">
    <property type="entry name" value="Allrgn_V5/Tpx1_CS"/>
</dbReference>
<accession>A0A8J2RS22</accession>
<feature type="domain" description="SCP" evidence="2">
    <location>
        <begin position="718"/>
        <end position="874"/>
    </location>
</feature>
<dbReference type="PROSITE" id="PS01010">
    <property type="entry name" value="CRISP_2"/>
    <property type="match status" value="3"/>
</dbReference>
<evidence type="ECO:0000256" key="1">
    <source>
        <dbReference type="SAM" id="MobiDB-lite"/>
    </source>
</evidence>
<dbReference type="PROSITE" id="PS01009">
    <property type="entry name" value="CRISP_1"/>
    <property type="match status" value="3"/>
</dbReference>
<evidence type="ECO:0000313" key="4">
    <source>
        <dbReference type="Proteomes" id="UP000789390"/>
    </source>
</evidence>
<feature type="region of interest" description="Disordered" evidence="1">
    <location>
        <begin position="37"/>
        <end position="75"/>
    </location>
</feature>
<dbReference type="InterPro" id="IPR014044">
    <property type="entry name" value="CAP_dom"/>
</dbReference>
<dbReference type="PANTHER" id="PTHR10334">
    <property type="entry name" value="CYSTEINE-RICH SECRETORY PROTEIN-RELATED"/>
    <property type="match status" value="1"/>
</dbReference>
<dbReference type="InterPro" id="IPR001283">
    <property type="entry name" value="CRISP-related"/>
</dbReference>
<dbReference type="CDD" id="cd05380">
    <property type="entry name" value="CAP_euk"/>
    <property type="match status" value="3"/>
</dbReference>
<dbReference type="Gene3D" id="3.40.33.10">
    <property type="entry name" value="CAP"/>
    <property type="match status" value="3"/>
</dbReference>
<dbReference type="PRINTS" id="PR00837">
    <property type="entry name" value="V5TPXLIKE"/>
</dbReference>
<dbReference type="SMART" id="SM00198">
    <property type="entry name" value="SCP"/>
    <property type="match status" value="3"/>
</dbReference>
<dbReference type="FunFam" id="3.40.33.10:FF:000035">
    <property type="entry name" value="CRISP3: cysteine-rich secretory protein, putative"/>
    <property type="match status" value="3"/>
</dbReference>
<sequence>MAHFSDSETQTTLKPATGCNCCSSYGLTTTKPVITTTPKRTTTTRKPTTTTRKPTTTTRKPTTTTRKPTTTPSMSVNQLPQLLSLLLLLITAILPHATPDILTGTSLILAQNPYCSISTCKVPGTENTLCMYTNTTWGTACQPAYPAKSTVSAADILTILKAHNDYRRKVAQGLETLGKPGSQPKASKMREIKWDQELSMMAAAHAQQCVWDHDTCRNVPRFKVGQNIYIGASSDDTLGTSKWNAAITKWYSEVKHMTPAYVTSFPGKRSPGIGHYTQVVWDDTYLVGCATAYYQSTAEFGPSYPYNRFYVCNYGPAGNFINSPVYAQGAAGSACPIGTVNNIVLAGTSLILAQNPYCSIKTCYMTPGTENTLCKYTNTTWGTACQPAYAAKSTVSAADITTILKVHNDYRRKVAQGLETLGNPGPQPKASKMREMKWDQELSVMAAAHAQQCVYKHDTCRNVPRFQVGQNIYIGASSADTLGTSNWNAAITSWYSEVKDMTPAYVTSFPQSPPKVIGHYTQVVWADTNLVGCATAYYKSTAVFGPSYPYNRFYVCNYGPAGNFINSPVYAQGAAGSACPAGTEAQQTTLKPTTGCSCSCGPTTRNPFVTTVKPVTTRQPITTVKPVTTIKPVTTVKPISTLRTTLKPATASSQKPVTTLRPATTKPGSTPTPNVATNYCAIKTCKVPTDNTLCKFSNTSWGAACLPAYPAKSIVSAADITTIVTAHNDYRRKVAQGLETQGNPGPQPPAYNMRQMKWDPELAVMAAAHAQQCVYKHDACRDVPRFQVGQNIYIGASSADTLGTSNWNAAITAWYSEVKDMTPAYVSSLPESPPNVIGHYTQVVWADTYLVFGPSFPYNRYYVCNYGPTGNWLGSPLYTQGTAGSACPAGTVNNNGLCA</sequence>
<dbReference type="SUPFAM" id="SSF55797">
    <property type="entry name" value="PR-1-like"/>
    <property type="match status" value="3"/>
</dbReference>
<dbReference type="InterPro" id="IPR035940">
    <property type="entry name" value="CAP_sf"/>
</dbReference>
<dbReference type="Pfam" id="PF00188">
    <property type="entry name" value="CAP"/>
    <property type="match status" value="3"/>
</dbReference>
<organism evidence="3 4">
    <name type="scientific">Daphnia galeata</name>
    <dbReference type="NCBI Taxonomy" id="27404"/>
    <lineage>
        <taxon>Eukaryota</taxon>
        <taxon>Metazoa</taxon>
        <taxon>Ecdysozoa</taxon>
        <taxon>Arthropoda</taxon>
        <taxon>Crustacea</taxon>
        <taxon>Branchiopoda</taxon>
        <taxon>Diplostraca</taxon>
        <taxon>Cladocera</taxon>
        <taxon>Anomopoda</taxon>
        <taxon>Daphniidae</taxon>
        <taxon>Daphnia</taxon>
    </lineage>
</organism>
<dbReference type="OrthoDB" id="414826at2759"/>